<evidence type="ECO:0000313" key="6">
    <source>
        <dbReference type="Proteomes" id="UP000070444"/>
    </source>
</evidence>
<keyword evidence="4" id="KW-0732">Signal</keyword>
<evidence type="ECO:0000256" key="1">
    <source>
        <dbReference type="ARBA" id="ARBA00022441"/>
    </source>
</evidence>
<dbReference type="PANTHER" id="PTHR46093">
    <property type="entry name" value="ACYL-COA-BINDING DOMAIN-CONTAINING PROTEIN 5"/>
    <property type="match status" value="1"/>
</dbReference>
<feature type="chain" id="PRO_5007294143" description="Galactose oxidase" evidence="4">
    <location>
        <begin position="17"/>
        <end position="514"/>
    </location>
</feature>
<evidence type="ECO:0000313" key="5">
    <source>
        <dbReference type="EMBL" id="KXN66264.1"/>
    </source>
</evidence>
<organism evidence="5 6">
    <name type="scientific">Conidiobolus coronatus (strain ATCC 28846 / CBS 209.66 / NRRL 28638)</name>
    <name type="common">Delacroixia coronata</name>
    <dbReference type="NCBI Taxonomy" id="796925"/>
    <lineage>
        <taxon>Eukaryota</taxon>
        <taxon>Fungi</taxon>
        <taxon>Fungi incertae sedis</taxon>
        <taxon>Zoopagomycota</taxon>
        <taxon>Entomophthoromycotina</taxon>
        <taxon>Entomophthoromycetes</taxon>
        <taxon>Entomophthorales</taxon>
        <taxon>Ancylistaceae</taxon>
        <taxon>Conidiobolus</taxon>
    </lineage>
</organism>
<keyword evidence="1" id="KW-0880">Kelch repeat</keyword>
<gene>
    <name evidence="5" type="ORF">CONCODRAFT_11932</name>
</gene>
<dbReference type="PANTHER" id="PTHR46093:SF18">
    <property type="entry name" value="FIBRONECTIN TYPE-III DOMAIN-CONTAINING PROTEIN"/>
    <property type="match status" value="1"/>
</dbReference>
<evidence type="ECO:0000256" key="2">
    <source>
        <dbReference type="ARBA" id="ARBA00022737"/>
    </source>
</evidence>
<dbReference type="Proteomes" id="UP000070444">
    <property type="component" value="Unassembled WGS sequence"/>
</dbReference>
<dbReference type="OrthoDB" id="45365at2759"/>
<keyword evidence="3" id="KW-1133">Transmembrane helix</keyword>
<dbReference type="InterPro" id="IPR015915">
    <property type="entry name" value="Kelch-typ_b-propeller"/>
</dbReference>
<keyword evidence="6" id="KW-1185">Reference proteome</keyword>
<dbReference type="EMBL" id="KQ964747">
    <property type="protein sequence ID" value="KXN66264.1"/>
    <property type="molecule type" value="Genomic_DNA"/>
</dbReference>
<evidence type="ECO:0008006" key="7">
    <source>
        <dbReference type="Google" id="ProtNLM"/>
    </source>
</evidence>
<dbReference type="SUPFAM" id="SSF117281">
    <property type="entry name" value="Kelch motif"/>
    <property type="match status" value="1"/>
</dbReference>
<feature type="transmembrane region" description="Helical" evidence="3">
    <location>
        <begin position="383"/>
        <end position="407"/>
    </location>
</feature>
<evidence type="ECO:0000256" key="3">
    <source>
        <dbReference type="SAM" id="Phobius"/>
    </source>
</evidence>
<name>A0A137NUI4_CONC2</name>
<reference evidence="5 6" key="1">
    <citation type="journal article" date="2015" name="Genome Biol. Evol.">
        <title>Phylogenomic analyses indicate that early fungi evolved digesting cell walls of algal ancestors of land plants.</title>
        <authorList>
            <person name="Chang Y."/>
            <person name="Wang S."/>
            <person name="Sekimoto S."/>
            <person name="Aerts A.L."/>
            <person name="Choi C."/>
            <person name="Clum A."/>
            <person name="LaButti K.M."/>
            <person name="Lindquist E.A."/>
            <person name="Yee Ngan C."/>
            <person name="Ohm R.A."/>
            <person name="Salamov A.A."/>
            <person name="Grigoriev I.V."/>
            <person name="Spatafora J.W."/>
            <person name="Berbee M.L."/>
        </authorList>
    </citation>
    <scope>NUCLEOTIDE SEQUENCE [LARGE SCALE GENOMIC DNA]</scope>
    <source>
        <strain evidence="5 6">NRRL 28638</strain>
    </source>
</reference>
<keyword evidence="2" id="KW-0677">Repeat</keyword>
<keyword evidence="3" id="KW-0812">Transmembrane</keyword>
<keyword evidence="3" id="KW-0472">Membrane</keyword>
<accession>A0A137NUI4</accession>
<proteinExistence type="predicted"/>
<feature type="signal peptide" evidence="4">
    <location>
        <begin position="1"/>
        <end position="16"/>
    </location>
</feature>
<dbReference type="Gene3D" id="2.120.10.80">
    <property type="entry name" value="Kelch-type beta propeller"/>
    <property type="match status" value="1"/>
</dbReference>
<evidence type="ECO:0000256" key="4">
    <source>
        <dbReference type="SAM" id="SignalP"/>
    </source>
</evidence>
<protein>
    <recommendedName>
        <fullName evidence="7">Galactose oxidase</fullName>
    </recommendedName>
</protein>
<dbReference type="AlphaFoldDB" id="A0A137NUI4"/>
<sequence>MIFIILLYLNYIVCSAGISHRSSSSIVRNNKLYVYETRSSKGNDSSITIYNLEDGPILEIKHTEIVFNAGQSYTPQFIDLPSARDDDLWLIGGLEERSIDSNELNSDRFTSQFINDSQFKFNPSLIPLPKFSNFPKGGYSQVIVNENDFPVLYVIGGFIYDSDINNQMLTNYFFKFDFKAEVWTDLSSLTKSILPPIANHQTIVVNNEYLLVANGLSSKDEELSPIALTNENTAHNFAEKLYKFDLTELKWSTVHTKQNLNEDDYEGGNIYGASLDYYNGKVISYAALHNAKLNQNEPRIALLDLKTWEWEWITVNLDVGIDNSLVLMFHQTLLVSDQLVLIHGISNQKTDRRIFVIDLKDYKFKSTLNYSGNYGQPPKMPTYIIIIISVVCALAVVIIMIGVWLYLRNKNSVLSNNKSDIQMQEVWSGPSPNQYDNGEYNTRKGHLEQFNSLNRAGINNIDTSTSDPEANNPDETVLSLAYFQHEVDLKGMEDKELYFKRITRKIASKFFYKQ</sequence>